<keyword evidence="3" id="KW-1185">Reference proteome</keyword>
<evidence type="ECO:0000313" key="2">
    <source>
        <dbReference type="EMBL" id="OCH85705.1"/>
    </source>
</evidence>
<organism evidence="2 3">
    <name type="scientific">Obba rivulosa</name>
    <dbReference type="NCBI Taxonomy" id="1052685"/>
    <lineage>
        <taxon>Eukaryota</taxon>
        <taxon>Fungi</taxon>
        <taxon>Dikarya</taxon>
        <taxon>Basidiomycota</taxon>
        <taxon>Agaricomycotina</taxon>
        <taxon>Agaricomycetes</taxon>
        <taxon>Polyporales</taxon>
        <taxon>Gelatoporiaceae</taxon>
        <taxon>Obba</taxon>
    </lineage>
</organism>
<proteinExistence type="predicted"/>
<dbReference type="AlphaFoldDB" id="A0A8E2DF88"/>
<accession>A0A8E2DF88</accession>
<evidence type="ECO:0000259" key="1">
    <source>
        <dbReference type="Pfam" id="PF20151"/>
    </source>
</evidence>
<feature type="domain" description="DUF6533" evidence="1">
    <location>
        <begin position="15"/>
        <end position="59"/>
    </location>
</feature>
<dbReference type="EMBL" id="KV722568">
    <property type="protein sequence ID" value="OCH85705.1"/>
    <property type="molecule type" value="Genomic_DNA"/>
</dbReference>
<dbReference type="Pfam" id="PF20151">
    <property type="entry name" value="DUF6533"/>
    <property type="match status" value="1"/>
</dbReference>
<gene>
    <name evidence="2" type="ORF">OBBRIDRAFT_838763</name>
</gene>
<dbReference type="Proteomes" id="UP000250043">
    <property type="component" value="Unassembled WGS sequence"/>
</dbReference>
<reference evidence="2 3" key="1">
    <citation type="submission" date="2016-07" db="EMBL/GenBank/DDBJ databases">
        <title>Draft genome of the white-rot fungus Obba rivulosa 3A-2.</title>
        <authorList>
            <consortium name="DOE Joint Genome Institute"/>
            <person name="Miettinen O."/>
            <person name="Riley R."/>
            <person name="Acob R."/>
            <person name="Barry K."/>
            <person name="Cullen D."/>
            <person name="De Vries R."/>
            <person name="Hainaut M."/>
            <person name="Hatakka A."/>
            <person name="Henrissat B."/>
            <person name="Hilden K."/>
            <person name="Kuo R."/>
            <person name="Labutti K."/>
            <person name="Lipzen A."/>
            <person name="Makela M.R."/>
            <person name="Sandor L."/>
            <person name="Spatafora J.W."/>
            <person name="Grigoriev I.V."/>
            <person name="Hibbett D.S."/>
        </authorList>
    </citation>
    <scope>NUCLEOTIDE SEQUENCE [LARGE SCALE GENOMIC DNA]</scope>
    <source>
        <strain evidence="2 3">3A-2</strain>
    </source>
</reference>
<sequence>MDVITSLRDLFATRYLSAVGLVALAYDHTLTFGDEVSLIWTAPNSFAKWIFLVNRYFVLAVAQSCVDSQGW</sequence>
<dbReference type="OrthoDB" id="2745134at2759"/>
<name>A0A8E2DF88_9APHY</name>
<evidence type="ECO:0000313" key="3">
    <source>
        <dbReference type="Proteomes" id="UP000250043"/>
    </source>
</evidence>
<dbReference type="InterPro" id="IPR045340">
    <property type="entry name" value="DUF6533"/>
</dbReference>
<protein>
    <recommendedName>
        <fullName evidence="1">DUF6533 domain-containing protein</fullName>
    </recommendedName>
</protein>